<accession>A0ABU2QLG6</accession>
<name>A0ABU2QLG6_9ACTN</name>
<proteinExistence type="predicted"/>
<protein>
    <submittedName>
        <fullName evidence="1">Transcriptional regulator</fullName>
    </submittedName>
</protein>
<dbReference type="Proteomes" id="UP001180503">
    <property type="component" value="Unassembled WGS sequence"/>
</dbReference>
<comment type="caution">
    <text evidence="1">The sequence shown here is derived from an EMBL/GenBank/DDBJ whole genome shotgun (WGS) entry which is preliminary data.</text>
</comment>
<reference evidence="2" key="1">
    <citation type="submission" date="2023-07" db="EMBL/GenBank/DDBJ databases">
        <title>30 novel species of actinomycetes from the DSMZ collection.</title>
        <authorList>
            <person name="Nouioui I."/>
        </authorList>
    </citation>
    <scope>NUCLEOTIDE SEQUENCE [LARGE SCALE GENOMIC DNA]</scope>
    <source>
        <strain evidence="2">DSM 41635</strain>
    </source>
</reference>
<evidence type="ECO:0000313" key="2">
    <source>
        <dbReference type="Proteomes" id="UP001180503"/>
    </source>
</evidence>
<organism evidence="1 2">
    <name type="scientific">Streptomyces edwardsiae</name>
    <dbReference type="NCBI Taxonomy" id="3075527"/>
    <lineage>
        <taxon>Bacteria</taxon>
        <taxon>Bacillati</taxon>
        <taxon>Actinomycetota</taxon>
        <taxon>Actinomycetes</taxon>
        <taxon>Kitasatosporales</taxon>
        <taxon>Streptomycetaceae</taxon>
        <taxon>Streptomyces</taxon>
    </lineage>
</organism>
<evidence type="ECO:0000313" key="1">
    <source>
        <dbReference type="EMBL" id="MDT0405309.1"/>
    </source>
</evidence>
<gene>
    <name evidence="1" type="ORF">RM528_26065</name>
</gene>
<dbReference type="EMBL" id="JAVRFB010000023">
    <property type="protein sequence ID" value="MDT0405309.1"/>
    <property type="molecule type" value="Genomic_DNA"/>
</dbReference>
<sequence length="174" mass="20702">MPAAVALSTTLDEIAQVTDPYMTPSERLRRNLLYLTRSRTGYIFMQDCGIRMDRRMITAWLAEERCPRPEQQRRLEGAFRLLRRRNMAPSMTRRLNAGGGTRVEIYPVDQSGVDDKHRRTARWRRKNIYRWDGIVTAWSRSDLHALTHRWHDVITDLDSDWRMYEHVTHLGFWA</sequence>